<dbReference type="InterPro" id="IPR027417">
    <property type="entry name" value="P-loop_NTPase"/>
</dbReference>
<organism evidence="1 2">
    <name type="scientific">Paenibacillus hexagrammi</name>
    <dbReference type="NCBI Taxonomy" id="2908839"/>
    <lineage>
        <taxon>Bacteria</taxon>
        <taxon>Bacillati</taxon>
        <taxon>Bacillota</taxon>
        <taxon>Bacilli</taxon>
        <taxon>Bacillales</taxon>
        <taxon>Paenibacillaceae</taxon>
        <taxon>Paenibacillus</taxon>
    </lineage>
</organism>
<proteinExistence type="predicted"/>
<evidence type="ECO:0008006" key="3">
    <source>
        <dbReference type="Google" id="ProtNLM"/>
    </source>
</evidence>
<gene>
    <name evidence="1" type="ORF">L0M14_23810</name>
</gene>
<accession>A0ABY3SF58</accession>
<name>A0ABY3SF58_9BACL</name>
<evidence type="ECO:0000313" key="2">
    <source>
        <dbReference type="Proteomes" id="UP001649230"/>
    </source>
</evidence>
<keyword evidence="2" id="KW-1185">Reference proteome</keyword>
<dbReference type="SUPFAM" id="SSF52540">
    <property type="entry name" value="P-loop containing nucleoside triphosphate hydrolases"/>
    <property type="match status" value="1"/>
</dbReference>
<sequence>MLEISGEDIKHLSDVDLRALIGLLCEAELYSIGLPTSGVTWGGHHNAKDGGLDVRVELNSTFHNDSYIPRSNTGFQVKKPDMPSAKIKEEMRPDGELREVINELAAANGAYIIVSSQGSTSDLALMKRRRAMQEAISDSPYAATIKLDFYDRDRVAAWVRCHPSLILWVRGKIGRPIQGWRPFENWSNPLGELNEEYLTDGHIRLYSSTTRLSEGLSVKDGINNLRVTLNKPGSVVRLVGLSGVGKTRLLQALFDERIGENALDKTKVFYCDIANRPIPDPQNFAEQLVATRKYSLLAIDNCPPSLHKPLTTICLANGSQVSLITIEYDVREDQPEETEVFRLEPASKEIVEKVIQIRFPHINEVCTRIVANFSGGNARIAIALCKTISHGDDVSHLKDEDLFTRLFLQRNEPSDDLFSVAKVCSLVYSFNCQIDQGKDGELEILSSIIGIPVLKLYQFVKELQRRELVQQRGIWRAVLPHAVANRLAKRALEDIPVEFILNIFGNRASERLMRSFSRRLRYLHDCKAAREISRMWLVEEGLLGDVLSLDSLGIDLLINVAPIDPEKTLEAIERAANKKGSEWFFSRENHHYLQITRLLRSLAYEKEMFIRSTDLLCHFALSERQNENQNSIRKSLQSLFYIKLSGTHATAVQRLSVIERLLYSKQNEKIELGFSLLSASLQAWSISSYNDFEFGAHSRDYGYFPQTNDGVIRWFKLFIDYAVNVSISDLGFSNKAMNLLAERFRELWVGVGMFDELYSAAITISKKFVWKEGWIAVKSILRYDNKEMSTEIIKQLEELERILIPSTLIERARLYAFSKGHPYDLIDVLEDDDEDPEKSYEMVDKITRSIGKEVGLNEEIYIELLPELLSESGNRLFYFGQGLAEGCSNPKMVWEILRIYLQKIDESKRNYQAVGGFLDELSLRDTQLCNDLLNTAVVDPVWSAAFPLLQSSTQLDSKGVERLKQSLVVGKAPMWMYRQLAYARRHEISDFELSELLTLISNNEEGITVSIELLYMRIHRQNVDQISKIIKESAYELISRYLFLRKDNSIHSLDSKLSTIIKICMKDRGSTELVRFLCSRLLKAFIEHDIYSTDYDDVLVALAATQPIVFMDTFLNEETIDDMYWIFHSIRPKNPLAHIDDEILLDWCKEEPTQRFITAASILMPYKSMEDNGVVCWTKLAKQFIIQAPSPVEVLNHFKESFRPPSWSGSLANILQTRLALLTELKGHENVMVAEWAIKEEVNFEQSIRKVREWEQTRDSNRNEAFE</sequence>
<dbReference type="Proteomes" id="UP001649230">
    <property type="component" value="Chromosome"/>
</dbReference>
<reference evidence="1 2" key="1">
    <citation type="journal article" date="2024" name="Int. J. Syst. Evol. Microbiol.">
        <title>Paenibacillus hexagrammi sp. nov., a novel bacterium isolated from the gut content of Hexagrammos agrammus.</title>
        <authorList>
            <person name="Jung H.K."/>
            <person name="Kim D.G."/>
            <person name="Zin H."/>
            <person name="Park J."/>
            <person name="Jung H."/>
            <person name="Kim Y.O."/>
            <person name="Kong H.J."/>
            <person name="Kim J.W."/>
            <person name="Kim Y.S."/>
        </authorList>
    </citation>
    <scope>NUCLEOTIDE SEQUENCE [LARGE SCALE GENOMIC DNA]</scope>
    <source>
        <strain evidence="1 2">YPD9-1</strain>
    </source>
</reference>
<evidence type="ECO:0000313" key="1">
    <source>
        <dbReference type="EMBL" id="UJF32624.1"/>
    </source>
</evidence>
<dbReference type="RefSeq" id="WP_235118972.1">
    <property type="nucleotide sequence ID" value="NZ_CP090978.1"/>
</dbReference>
<dbReference type="EMBL" id="CP090978">
    <property type="protein sequence ID" value="UJF32624.1"/>
    <property type="molecule type" value="Genomic_DNA"/>
</dbReference>
<protein>
    <recommendedName>
        <fullName evidence="3">Restriction endonuclease type IV Mrr domain-containing protein</fullName>
    </recommendedName>
</protein>